<evidence type="ECO:0000313" key="3">
    <source>
        <dbReference type="Proteomes" id="UP000092993"/>
    </source>
</evidence>
<dbReference type="EMBL" id="LUGG01000029">
    <property type="protein sequence ID" value="OBZ66565.1"/>
    <property type="molecule type" value="Genomic_DNA"/>
</dbReference>
<evidence type="ECO:0000313" key="2">
    <source>
        <dbReference type="EMBL" id="OBZ66565.1"/>
    </source>
</evidence>
<protein>
    <submittedName>
        <fullName evidence="2">Uncharacterized protein</fullName>
    </submittedName>
</protein>
<keyword evidence="3" id="KW-1185">Reference proteome</keyword>
<dbReference type="AlphaFoldDB" id="A0A1C7LP64"/>
<gene>
    <name evidence="2" type="ORF">A0H81_13479</name>
</gene>
<dbReference type="Proteomes" id="UP000092993">
    <property type="component" value="Unassembled WGS sequence"/>
</dbReference>
<feature type="region of interest" description="Disordered" evidence="1">
    <location>
        <begin position="15"/>
        <end position="67"/>
    </location>
</feature>
<organism evidence="2 3">
    <name type="scientific">Grifola frondosa</name>
    <name type="common">Maitake</name>
    <name type="synonym">Polyporus frondosus</name>
    <dbReference type="NCBI Taxonomy" id="5627"/>
    <lineage>
        <taxon>Eukaryota</taxon>
        <taxon>Fungi</taxon>
        <taxon>Dikarya</taxon>
        <taxon>Basidiomycota</taxon>
        <taxon>Agaricomycotina</taxon>
        <taxon>Agaricomycetes</taxon>
        <taxon>Polyporales</taxon>
        <taxon>Grifolaceae</taxon>
        <taxon>Grifola</taxon>
    </lineage>
</organism>
<dbReference type="OrthoDB" id="3262547at2759"/>
<feature type="compositionally biased region" description="Low complexity" evidence="1">
    <location>
        <begin position="40"/>
        <end position="55"/>
    </location>
</feature>
<sequence>MDDALIDEEQAEQTIVLKRISSPPAALERHSPVMTPGEASPSQSPSPSLSSSPQLTETPVHKRSKLKVTTELERIVSKIWVIVGELIMPGHPFDVTDAGTSKKRPPRAKETIAYLEELSARPLQPSSPTASSLSSFSLSSAPPASTTVHLIHGVPASLTVVVATHPRNDARQTEGGAYSEDGLYRHCGGWNGRDEANMGALPSGF</sequence>
<dbReference type="STRING" id="5627.A0A1C7LP64"/>
<name>A0A1C7LP64_GRIFR</name>
<accession>A0A1C7LP64</accession>
<reference evidence="2 3" key="1">
    <citation type="submission" date="2016-03" db="EMBL/GenBank/DDBJ databases">
        <title>Whole genome sequencing of Grifola frondosa 9006-11.</title>
        <authorList>
            <person name="Min B."/>
            <person name="Park H."/>
            <person name="Kim J.-G."/>
            <person name="Cho H."/>
            <person name="Oh Y.-L."/>
            <person name="Kong W.-S."/>
            <person name="Choi I.-G."/>
        </authorList>
    </citation>
    <scope>NUCLEOTIDE SEQUENCE [LARGE SCALE GENOMIC DNA]</scope>
    <source>
        <strain evidence="2 3">9006-11</strain>
    </source>
</reference>
<proteinExistence type="predicted"/>
<comment type="caution">
    <text evidence="2">The sequence shown here is derived from an EMBL/GenBank/DDBJ whole genome shotgun (WGS) entry which is preliminary data.</text>
</comment>
<evidence type="ECO:0000256" key="1">
    <source>
        <dbReference type="SAM" id="MobiDB-lite"/>
    </source>
</evidence>